<evidence type="ECO:0000313" key="7">
    <source>
        <dbReference type="EMBL" id="SVD35545.1"/>
    </source>
</evidence>
<keyword evidence="5" id="KW-0464">Manganese</keyword>
<keyword evidence="3" id="KW-0479">Metal-binding</keyword>
<dbReference type="Pfam" id="PF00557">
    <property type="entry name" value="Peptidase_M24"/>
    <property type="match status" value="1"/>
</dbReference>
<sequence length="256" mass="28626">IDITGEAHRNVMNTVQPGIYEYQLDGLIYNTYRRYGAHLGFPSIVRSGPNATTLHYEENTRQMQEGELVLLDIGAEVGHYSADITRTVPVSGTFSTEQRAIYDLVFQAQEAAMSLVRPGATIGDLHNRVLEVIKAGLEELGLITDTSGKQYRMWFMHGTSHFIGLDVHDVGNRNTVFVPGMVLTVEPGIYIREDALVHLEDTPENRQLKVDIRPAYRLYKNIGIRIEDDVLVTESGYELLSGSAPREMGSVISEMK</sequence>
<evidence type="ECO:0000256" key="5">
    <source>
        <dbReference type="ARBA" id="ARBA00023211"/>
    </source>
</evidence>
<reference evidence="7" key="1">
    <citation type="submission" date="2018-05" db="EMBL/GenBank/DDBJ databases">
        <authorList>
            <person name="Lanie J.A."/>
            <person name="Ng W.-L."/>
            <person name="Kazmierczak K.M."/>
            <person name="Andrzejewski T.M."/>
            <person name="Davidsen T.M."/>
            <person name="Wayne K.J."/>
            <person name="Tettelin H."/>
            <person name="Glass J.I."/>
            <person name="Rusch D."/>
            <person name="Podicherti R."/>
            <person name="Tsui H.-C.T."/>
            <person name="Winkler M.E."/>
        </authorList>
    </citation>
    <scope>NUCLEOTIDE SEQUENCE</scope>
</reference>
<evidence type="ECO:0000256" key="1">
    <source>
        <dbReference type="ARBA" id="ARBA00001936"/>
    </source>
</evidence>
<proteinExistence type="inferred from homology"/>
<feature type="non-terminal residue" evidence="7">
    <location>
        <position position="1"/>
    </location>
</feature>
<evidence type="ECO:0000256" key="3">
    <source>
        <dbReference type="ARBA" id="ARBA00022723"/>
    </source>
</evidence>
<dbReference type="InterPro" id="IPR036005">
    <property type="entry name" value="Creatinase/aminopeptidase-like"/>
</dbReference>
<dbReference type="PROSITE" id="PS00491">
    <property type="entry name" value="PROLINE_PEPTIDASE"/>
    <property type="match status" value="1"/>
</dbReference>
<dbReference type="InterPro" id="IPR052433">
    <property type="entry name" value="X-Pro_dipept-like"/>
</dbReference>
<evidence type="ECO:0000256" key="4">
    <source>
        <dbReference type="ARBA" id="ARBA00022801"/>
    </source>
</evidence>
<dbReference type="GO" id="GO:0046872">
    <property type="term" value="F:metal ion binding"/>
    <property type="evidence" value="ECO:0007669"/>
    <property type="project" value="UniProtKB-KW"/>
</dbReference>
<dbReference type="AlphaFoldDB" id="A0A382UP14"/>
<dbReference type="InterPro" id="IPR001131">
    <property type="entry name" value="Peptidase_M24B_aminopep-P_CS"/>
</dbReference>
<comment type="cofactor">
    <cofactor evidence="1">
        <name>Mn(2+)</name>
        <dbReference type="ChEBI" id="CHEBI:29035"/>
    </cofactor>
</comment>
<evidence type="ECO:0000256" key="2">
    <source>
        <dbReference type="ARBA" id="ARBA00008766"/>
    </source>
</evidence>
<dbReference type="EMBL" id="UINC01145426">
    <property type="protein sequence ID" value="SVD35545.1"/>
    <property type="molecule type" value="Genomic_DNA"/>
</dbReference>
<gene>
    <name evidence="7" type="ORF">METZ01_LOCUS388399</name>
</gene>
<protein>
    <recommendedName>
        <fullName evidence="6">Peptidase M24 domain-containing protein</fullName>
    </recommendedName>
</protein>
<comment type="similarity">
    <text evidence="2">Belongs to the peptidase M24B family.</text>
</comment>
<evidence type="ECO:0000259" key="6">
    <source>
        <dbReference type="Pfam" id="PF00557"/>
    </source>
</evidence>
<dbReference type="PANTHER" id="PTHR43226">
    <property type="entry name" value="XAA-PRO AMINOPEPTIDASE 3"/>
    <property type="match status" value="1"/>
</dbReference>
<dbReference type="PANTHER" id="PTHR43226:SF4">
    <property type="entry name" value="XAA-PRO AMINOPEPTIDASE 3"/>
    <property type="match status" value="1"/>
</dbReference>
<dbReference type="InterPro" id="IPR000994">
    <property type="entry name" value="Pept_M24"/>
</dbReference>
<keyword evidence="4" id="KW-0378">Hydrolase</keyword>
<organism evidence="7">
    <name type="scientific">marine metagenome</name>
    <dbReference type="NCBI Taxonomy" id="408172"/>
    <lineage>
        <taxon>unclassified sequences</taxon>
        <taxon>metagenomes</taxon>
        <taxon>ecological metagenomes</taxon>
    </lineage>
</organism>
<dbReference type="Gene3D" id="3.90.230.10">
    <property type="entry name" value="Creatinase/methionine aminopeptidase superfamily"/>
    <property type="match status" value="1"/>
</dbReference>
<dbReference type="CDD" id="cd01087">
    <property type="entry name" value="Prolidase"/>
    <property type="match status" value="1"/>
</dbReference>
<feature type="domain" description="Peptidase M24" evidence="6">
    <location>
        <begin position="2"/>
        <end position="234"/>
    </location>
</feature>
<dbReference type="GO" id="GO:0006508">
    <property type="term" value="P:proteolysis"/>
    <property type="evidence" value="ECO:0007669"/>
    <property type="project" value="TreeGrafter"/>
</dbReference>
<dbReference type="GO" id="GO:0008233">
    <property type="term" value="F:peptidase activity"/>
    <property type="evidence" value="ECO:0007669"/>
    <property type="project" value="TreeGrafter"/>
</dbReference>
<accession>A0A382UP14</accession>
<dbReference type="SUPFAM" id="SSF55920">
    <property type="entry name" value="Creatinase/aminopeptidase"/>
    <property type="match status" value="1"/>
</dbReference>
<name>A0A382UP14_9ZZZZ</name>